<dbReference type="Gene3D" id="1.25.40.10">
    <property type="entry name" value="Tetratricopeptide repeat domain"/>
    <property type="match status" value="1"/>
</dbReference>
<dbReference type="OrthoDB" id="1044679at2"/>
<comment type="caution">
    <text evidence="5">The sequence shown here is derived from an EMBL/GenBank/DDBJ whole genome shotgun (WGS) entry which is preliminary data.</text>
</comment>
<evidence type="ECO:0000313" key="5">
    <source>
        <dbReference type="EMBL" id="RAJ02377.1"/>
    </source>
</evidence>
<keyword evidence="2" id="KW-0812">Transmembrane</keyword>
<protein>
    <recommendedName>
        <fullName evidence="4">DUF6377 domain-containing protein</fullName>
    </recommendedName>
</protein>
<dbReference type="Proteomes" id="UP000249547">
    <property type="component" value="Unassembled WGS sequence"/>
</dbReference>
<dbReference type="AlphaFoldDB" id="A0A327QKV0"/>
<evidence type="ECO:0000256" key="3">
    <source>
        <dbReference type="SAM" id="SignalP"/>
    </source>
</evidence>
<dbReference type="SUPFAM" id="SSF81901">
    <property type="entry name" value="HCP-like"/>
    <property type="match status" value="1"/>
</dbReference>
<feature type="signal peptide" evidence="3">
    <location>
        <begin position="1"/>
        <end position="19"/>
    </location>
</feature>
<dbReference type="InterPro" id="IPR011990">
    <property type="entry name" value="TPR-like_helical_dom_sf"/>
</dbReference>
<dbReference type="RefSeq" id="WP_148707353.1">
    <property type="nucleotide sequence ID" value="NZ_QLLL01000006.1"/>
</dbReference>
<sequence length="553" mass="64197">MKYWCVLLLLVMSSALTKAQPVNDSLFAQLNKVIAQSHEFDATKEHALDSMRALFSKATTPNEQYTQALALYEAYKIYKFDSAFNYARVMETIAIQSQNGKKAVAARQQLAFVLLSAGKFSEAYSYLSSIQPQQLNDSSKADYYVLLGRYYYDLADYNSDEVYSEEYRAKGNRYLDTALHYLPTNSFEHIYYTVLRNLKSRQLEQANSYFQQLLTLPGLNDHQLAIVTSTLSHYYDLKHDAAKAIHYQLQAAIADIRSSTKETFATFNLAQLLYGQGDFEQASIYIQKAIDDASFYGARQRKVQVSAILPIIQGEKINYIEKQKQRWLYYALVVTSFLVILGCLIFIIYKQFTKLKKAEKAINEARNHLEEANAKLQAVNAQLQSVNHTLQDVNGKLEEANKIKEEYIGYFFNINAAFFEKLEKFKRQLDQKVADRKMEEIRLLANNINIRHEREELLTQFDKVFLKLFPTFVEEFNALFLEEDRIVLKSGELLNNELRMYALMRMGITENEKIAQILEYSIKTIYAYKTKIRNRTIVPKDDFDNRVMRIKSI</sequence>
<evidence type="ECO:0000256" key="1">
    <source>
        <dbReference type="SAM" id="Coils"/>
    </source>
</evidence>
<keyword evidence="1" id="KW-0175">Coiled coil</keyword>
<dbReference type="EMBL" id="QLLL01000006">
    <property type="protein sequence ID" value="RAJ02377.1"/>
    <property type="molecule type" value="Genomic_DNA"/>
</dbReference>
<dbReference type="InterPro" id="IPR045957">
    <property type="entry name" value="DUF6377"/>
</dbReference>
<feature type="transmembrane region" description="Helical" evidence="2">
    <location>
        <begin position="327"/>
        <end position="349"/>
    </location>
</feature>
<evidence type="ECO:0000313" key="6">
    <source>
        <dbReference type="Proteomes" id="UP000249547"/>
    </source>
</evidence>
<name>A0A327QKV0_9BACT</name>
<dbReference type="Pfam" id="PF19904">
    <property type="entry name" value="DUF6377"/>
    <property type="match status" value="1"/>
</dbReference>
<keyword evidence="6" id="KW-1185">Reference proteome</keyword>
<reference evidence="5 6" key="1">
    <citation type="submission" date="2018-06" db="EMBL/GenBank/DDBJ databases">
        <title>Genomic Encyclopedia of Archaeal and Bacterial Type Strains, Phase II (KMG-II): from individual species to whole genera.</title>
        <authorList>
            <person name="Goeker M."/>
        </authorList>
    </citation>
    <scope>NUCLEOTIDE SEQUENCE [LARGE SCALE GENOMIC DNA]</scope>
    <source>
        <strain evidence="5 6">DSM 23857</strain>
    </source>
</reference>
<keyword evidence="2" id="KW-1133">Transmembrane helix</keyword>
<accession>A0A327QKV0</accession>
<keyword evidence="2" id="KW-0472">Membrane</keyword>
<evidence type="ECO:0000259" key="4">
    <source>
        <dbReference type="Pfam" id="PF19904"/>
    </source>
</evidence>
<evidence type="ECO:0000256" key="2">
    <source>
        <dbReference type="SAM" id="Phobius"/>
    </source>
</evidence>
<gene>
    <name evidence="5" type="ORF">LX64_03389</name>
</gene>
<feature type="domain" description="DUF6377" evidence="4">
    <location>
        <begin position="255"/>
        <end position="515"/>
    </location>
</feature>
<keyword evidence="3" id="KW-0732">Signal</keyword>
<feature type="coiled-coil region" evidence="1">
    <location>
        <begin position="355"/>
        <end position="403"/>
    </location>
</feature>
<organism evidence="5 6">
    <name type="scientific">Chitinophaga skermanii</name>
    <dbReference type="NCBI Taxonomy" id="331697"/>
    <lineage>
        <taxon>Bacteria</taxon>
        <taxon>Pseudomonadati</taxon>
        <taxon>Bacteroidota</taxon>
        <taxon>Chitinophagia</taxon>
        <taxon>Chitinophagales</taxon>
        <taxon>Chitinophagaceae</taxon>
        <taxon>Chitinophaga</taxon>
    </lineage>
</organism>
<feature type="chain" id="PRO_5016463128" description="DUF6377 domain-containing protein" evidence="3">
    <location>
        <begin position="20"/>
        <end position="553"/>
    </location>
</feature>
<proteinExistence type="predicted"/>